<gene>
    <name evidence="2" type="ORF">AB4M04_26155</name>
</gene>
<organism evidence="2 3">
    <name type="scientific">Serratia quinivorans</name>
    <dbReference type="NCBI Taxonomy" id="137545"/>
    <lineage>
        <taxon>Bacteria</taxon>
        <taxon>Pseudomonadati</taxon>
        <taxon>Pseudomonadota</taxon>
        <taxon>Gammaproteobacteria</taxon>
        <taxon>Enterobacterales</taxon>
        <taxon>Yersiniaceae</taxon>
        <taxon>Serratia</taxon>
    </lineage>
</organism>
<dbReference type="EMBL" id="JBFQXQ010000132">
    <property type="protein sequence ID" value="MEX3175532.1"/>
    <property type="molecule type" value="Genomic_DNA"/>
</dbReference>
<keyword evidence="3" id="KW-1185">Reference proteome</keyword>
<sequence>IEGTITAVLKKVLSLADSIMTLVYRGIQGAGDLMKWWDRLDDTTKGLIKVLGGLLVAWRVLNSAFIKSPIGMITALIAALVLLYDDY</sequence>
<comment type="caution">
    <text evidence="2">The sequence shown here is derived from an EMBL/GenBank/DDBJ whole genome shotgun (WGS) entry which is preliminary data.</text>
</comment>
<evidence type="ECO:0000313" key="2">
    <source>
        <dbReference type="EMBL" id="MEX3175532.1"/>
    </source>
</evidence>
<reference evidence="2 3" key="1">
    <citation type="submission" date="2024-07" db="EMBL/GenBank/DDBJ databases">
        <title>Genomes of novel Serratia strains from suburban soil.</title>
        <authorList>
            <person name="Markert E.X."/>
            <person name="Severe K."/>
            <person name="Severe L."/>
            <person name="Twing K.I."/>
            <person name="Ward L.M."/>
        </authorList>
    </citation>
    <scope>NUCLEOTIDE SEQUENCE [LARGE SCALE GENOMIC DNA]</scope>
    <source>
        <strain evidence="2 3">3C-UT</strain>
    </source>
</reference>
<protein>
    <submittedName>
        <fullName evidence="2">Lytic transglycosylase domain-containing protein</fullName>
    </submittedName>
</protein>
<keyword evidence="1" id="KW-0812">Transmembrane</keyword>
<evidence type="ECO:0000256" key="1">
    <source>
        <dbReference type="SAM" id="Phobius"/>
    </source>
</evidence>
<proteinExistence type="predicted"/>
<feature type="transmembrane region" description="Helical" evidence="1">
    <location>
        <begin position="64"/>
        <end position="84"/>
    </location>
</feature>
<feature type="non-terminal residue" evidence="2">
    <location>
        <position position="1"/>
    </location>
</feature>
<keyword evidence="1" id="KW-1133">Transmembrane helix</keyword>
<accession>A0ABV3UT61</accession>
<dbReference type="Proteomes" id="UP001558101">
    <property type="component" value="Unassembled WGS sequence"/>
</dbReference>
<name>A0ABV3UT61_9GAMM</name>
<keyword evidence="1" id="KW-0472">Membrane</keyword>
<evidence type="ECO:0000313" key="3">
    <source>
        <dbReference type="Proteomes" id="UP001558101"/>
    </source>
</evidence>